<protein>
    <submittedName>
        <fullName evidence="1">MCM OB domain-containing protein</fullName>
    </submittedName>
</protein>
<evidence type="ECO:0000313" key="1">
    <source>
        <dbReference type="WBParaSite" id="SCUD_0002216501-mRNA-1"/>
    </source>
</evidence>
<dbReference type="AlphaFoldDB" id="A0A183L4A2"/>
<proteinExistence type="predicted"/>
<accession>A0A183L4A2</accession>
<sequence length="149" mass="16705">MEAVLQQIPFFLLCSSPTLPSETRRGIKPLAELSVTTPFRLSGIEILDIGDTARIPRTGDWVELFGFNLSHEVIEYKPVVISKLWLSTDPRTVGSDEAQSESCTFNSLITGMTSILLLILLHVVTVKFARACEFILTGWYEENEDRLCV</sequence>
<name>A0A183L4A2_9TREM</name>
<dbReference type="WBParaSite" id="SCUD_0002216501-mRNA-1">
    <property type="protein sequence ID" value="SCUD_0002216501-mRNA-1"/>
    <property type="gene ID" value="SCUD_0002216501"/>
</dbReference>
<organism evidence="1">
    <name type="scientific">Schistosoma curassoni</name>
    <dbReference type="NCBI Taxonomy" id="6186"/>
    <lineage>
        <taxon>Eukaryota</taxon>
        <taxon>Metazoa</taxon>
        <taxon>Spiralia</taxon>
        <taxon>Lophotrochozoa</taxon>
        <taxon>Platyhelminthes</taxon>
        <taxon>Trematoda</taxon>
        <taxon>Digenea</taxon>
        <taxon>Strigeidida</taxon>
        <taxon>Schistosomatoidea</taxon>
        <taxon>Schistosomatidae</taxon>
        <taxon>Schistosoma</taxon>
    </lineage>
</organism>
<reference evidence="1" key="1">
    <citation type="submission" date="2016-06" db="UniProtKB">
        <authorList>
            <consortium name="WormBaseParasite"/>
        </authorList>
    </citation>
    <scope>IDENTIFICATION</scope>
</reference>